<feature type="region of interest" description="Disordered" evidence="2">
    <location>
        <begin position="1"/>
        <end position="23"/>
    </location>
</feature>
<sequence>MDQSTSSSSGASEGEKESQRARIKKSQLYKQNVGADKVPLIYSSQYNIGFMGLEKLHPFDSGKWGRIRDFLVNEKVLKKESIVEPKEATDDDLLVVHTPQYLKSLESSLTVANIVEVGGTILAGKLAKERSWAINLGGGFHHCSGTQGGGFCVYADITLCIQFAFSELGISKVMIIDLDAHQGNGHERDFMDDDRVYILDMYNSQIYPFDQGAKRRINQKVELKIAKDAYKPELILYNAGTDILDGDPLGRLRISPAGIVERDEEVFKFAREVEAPIVMVTSGEFLYVYRGTSFKLYTALLATRYSCRGLRRQCITGAERSGWIEKDLHFNRSSQAEEAEIMEYYQHDGEADLCTQNVGFSSSLEKCLVSVYIFLIESVGLFTLYPSLGWSRMAASVVSWKIKDRDYGSLERQRFEISLKLTCIGPLSVTSAAFT</sequence>
<organism evidence="4 5">
    <name type="scientific">Riccia sorocarpa</name>
    <dbReference type="NCBI Taxonomy" id="122646"/>
    <lineage>
        <taxon>Eukaryota</taxon>
        <taxon>Viridiplantae</taxon>
        <taxon>Streptophyta</taxon>
        <taxon>Embryophyta</taxon>
        <taxon>Marchantiophyta</taxon>
        <taxon>Marchantiopsida</taxon>
        <taxon>Marchantiidae</taxon>
        <taxon>Marchantiales</taxon>
        <taxon>Ricciaceae</taxon>
        <taxon>Riccia</taxon>
    </lineage>
</organism>
<dbReference type="SUPFAM" id="SSF52768">
    <property type="entry name" value="Arginase/deacetylase"/>
    <property type="match status" value="1"/>
</dbReference>
<gene>
    <name evidence="4" type="ORF">R1sor_006872</name>
</gene>
<evidence type="ECO:0000313" key="4">
    <source>
        <dbReference type="EMBL" id="KAL3693221.1"/>
    </source>
</evidence>
<dbReference type="AlphaFoldDB" id="A0ABD3HSX2"/>
<feature type="domain" description="Histone deacetylase" evidence="3">
    <location>
        <begin position="114"/>
        <end position="218"/>
    </location>
</feature>
<dbReference type="Gene3D" id="3.40.800.20">
    <property type="entry name" value="Histone deacetylase domain"/>
    <property type="match status" value="1"/>
</dbReference>
<dbReference type="EMBL" id="JBJQOH010000003">
    <property type="protein sequence ID" value="KAL3693221.1"/>
    <property type="molecule type" value="Genomic_DNA"/>
</dbReference>
<dbReference type="Pfam" id="PF00850">
    <property type="entry name" value="Hist_deacetyl"/>
    <property type="match status" value="2"/>
</dbReference>
<dbReference type="InterPro" id="IPR023801">
    <property type="entry name" value="His_deacetylse_dom"/>
</dbReference>
<evidence type="ECO:0000256" key="1">
    <source>
        <dbReference type="ARBA" id="ARBA00022801"/>
    </source>
</evidence>
<feature type="domain" description="Histone deacetylase" evidence="3">
    <location>
        <begin position="226"/>
        <end position="283"/>
    </location>
</feature>
<accession>A0ABD3HSX2</accession>
<keyword evidence="5" id="KW-1185">Reference proteome</keyword>
<dbReference type="InterPro" id="IPR044150">
    <property type="entry name" value="HDAC_classIV"/>
</dbReference>
<dbReference type="Proteomes" id="UP001633002">
    <property type="component" value="Unassembled WGS sequence"/>
</dbReference>
<comment type="caution">
    <text evidence="4">The sequence shown here is derived from an EMBL/GenBank/DDBJ whole genome shotgun (WGS) entry which is preliminary data.</text>
</comment>
<dbReference type="CDD" id="cd09993">
    <property type="entry name" value="HDAC_classIV"/>
    <property type="match status" value="1"/>
</dbReference>
<dbReference type="InterPro" id="IPR000286">
    <property type="entry name" value="HDACs"/>
</dbReference>
<feature type="compositionally biased region" description="Low complexity" evidence="2">
    <location>
        <begin position="1"/>
        <end position="12"/>
    </location>
</feature>
<reference evidence="4 5" key="1">
    <citation type="submission" date="2024-09" db="EMBL/GenBank/DDBJ databases">
        <title>Chromosome-scale assembly of Riccia sorocarpa.</title>
        <authorList>
            <person name="Paukszto L."/>
        </authorList>
    </citation>
    <scope>NUCLEOTIDE SEQUENCE [LARGE SCALE GENOMIC DNA]</scope>
    <source>
        <strain evidence="4">LP-2024</strain>
        <tissue evidence="4">Aerial parts of the thallus</tissue>
    </source>
</reference>
<dbReference type="PANTHER" id="PTHR10625">
    <property type="entry name" value="HISTONE DEACETYLASE HDAC1-RELATED"/>
    <property type="match status" value="1"/>
</dbReference>
<dbReference type="InterPro" id="IPR037138">
    <property type="entry name" value="His_deacetylse_dom_sf"/>
</dbReference>
<dbReference type="PANTHER" id="PTHR10625:SF23">
    <property type="entry name" value="HISTONE DEACETYLASE 11"/>
    <property type="match status" value="1"/>
</dbReference>
<dbReference type="InterPro" id="IPR023696">
    <property type="entry name" value="Ureohydrolase_dom_sf"/>
</dbReference>
<evidence type="ECO:0000313" key="5">
    <source>
        <dbReference type="Proteomes" id="UP001633002"/>
    </source>
</evidence>
<evidence type="ECO:0000256" key="2">
    <source>
        <dbReference type="SAM" id="MobiDB-lite"/>
    </source>
</evidence>
<keyword evidence="1" id="KW-0378">Hydrolase</keyword>
<protein>
    <recommendedName>
        <fullName evidence="3">Histone deacetylase domain-containing protein</fullName>
    </recommendedName>
</protein>
<evidence type="ECO:0000259" key="3">
    <source>
        <dbReference type="Pfam" id="PF00850"/>
    </source>
</evidence>
<name>A0ABD3HSX2_9MARC</name>
<dbReference type="PRINTS" id="PR01270">
    <property type="entry name" value="HDASUPER"/>
</dbReference>
<dbReference type="GO" id="GO:0016787">
    <property type="term" value="F:hydrolase activity"/>
    <property type="evidence" value="ECO:0007669"/>
    <property type="project" value="UniProtKB-KW"/>
</dbReference>
<proteinExistence type="predicted"/>